<dbReference type="PANTHER" id="PTHR10666">
    <property type="entry name" value="UBIQUITIN"/>
    <property type="match status" value="1"/>
</dbReference>
<dbReference type="SMART" id="SM00213">
    <property type="entry name" value="UBQ"/>
    <property type="match status" value="4"/>
</dbReference>
<keyword evidence="5" id="KW-1017">Isopeptide bond</keyword>
<dbReference type="FunFam" id="3.10.20.90:FF:000004">
    <property type="entry name" value="Polyubiquitin Ubiquitin"/>
    <property type="match status" value="1"/>
</dbReference>
<dbReference type="VEuPathDB" id="AmoebaDB:FDP41_011476"/>
<protein>
    <recommendedName>
        <fullName evidence="8">Ubiquitin-like domain-containing protein</fullName>
    </recommendedName>
</protein>
<dbReference type="PROSITE" id="PS00299">
    <property type="entry name" value="UBIQUITIN_1"/>
    <property type="match status" value="4"/>
</dbReference>
<evidence type="ECO:0000256" key="4">
    <source>
        <dbReference type="ARBA" id="ARBA00022490"/>
    </source>
</evidence>
<dbReference type="GeneID" id="68118691"/>
<feature type="region of interest" description="Disordered" evidence="7">
    <location>
        <begin position="373"/>
        <end position="399"/>
    </location>
</feature>
<accession>A0A6A5C464</accession>
<feature type="domain" description="Ubiquitin-like" evidence="8">
    <location>
        <begin position="1"/>
        <end position="76"/>
    </location>
</feature>
<dbReference type="VEuPathDB" id="AmoebaDB:NF0029310"/>
<name>A0A6A5C464_NAEFO</name>
<dbReference type="GO" id="GO:0005737">
    <property type="term" value="C:cytoplasm"/>
    <property type="evidence" value="ECO:0007669"/>
    <property type="project" value="UniProtKB-SubCell"/>
</dbReference>
<comment type="similarity">
    <text evidence="3">Belongs to the ubiquitin family.</text>
</comment>
<dbReference type="FunFam" id="3.10.20.90:FF:000387">
    <property type="entry name" value="Polyubiquitin"/>
    <property type="match status" value="1"/>
</dbReference>
<dbReference type="EMBL" id="VFQX01000009">
    <property type="protein sequence ID" value="KAF0982546.1"/>
    <property type="molecule type" value="Genomic_DNA"/>
</dbReference>
<feature type="compositionally biased region" description="Polar residues" evidence="7">
    <location>
        <begin position="772"/>
        <end position="781"/>
    </location>
</feature>
<comment type="subcellular location">
    <subcellularLocation>
        <location evidence="2">Cytoplasm</location>
    </subcellularLocation>
    <subcellularLocation>
        <location evidence="1">Nucleus</location>
    </subcellularLocation>
</comment>
<keyword evidence="6" id="KW-0539">Nucleus</keyword>
<dbReference type="VEuPathDB" id="AmoebaDB:NF0029300"/>
<comment type="caution">
    <text evidence="9">The sequence shown here is derived from an EMBL/GenBank/DDBJ whole genome shotgun (WGS) entry which is preliminary data.</text>
</comment>
<evidence type="ECO:0000256" key="7">
    <source>
        <dbReference type="SAM" id="MobiDB-lite"/>
    </source>
</evidence>
<dbReference type="VEuPathDB" id="AmoebaDB:NfTy_003780"/>
<dbReference type="PROSITE" id="PS50053">
    <property type="entry name" value="UBIQUITIN_2"/>
    <property type="match status" value="4"/>
</dbReference>
<dbReference type="InterPro" id="IPR019954">
    <property type="entry name" value="Ubiquitin_CS"/>
</dbReference>
<evidence type="ECO:0000256" key="1">
    <source>
        <dbReference type="ARBA" id="ARBA00004123"/>
    </source>
</evidence>
<evidence type="ECO:0000256" key="6">
    <source>
        <dbReference type="ARBA" id="ARBA00023242"/>
    </source>
</evidence>
<dbReference type="Pfam" id="PF00240">
    <property type="entry name" value="ubiquitin"/>
    <property type="match status" value="4"/>
</dbReference>
<dbReference type="CDD" id="cd01803">
    <property type="entry name" value="Ubl_ubiquitin"/>
    <property type="match status" value="4"/>
</dbReference>
<feature type="compositionally biased region" description="Basic and acidic residues" evidence="7">
    <location>
        <begin position="380"/>
        <end position="389"/>
    </location>
</feature>
<organism evidence="9 10">
    <name type="scientific">Naegleria fowleri</name>
    <name type="common">Brain eating amoeba</name>
    <dbReference type="NCBI Taxonomy" id="5763"/>
    <lineage>
        <taxon>Eukaryota</taxon>
        <taxon>Discoba</taxon>
        <taxon>Heterolobosea</taxon>
        <taxon>Tetramitia</taxon>
        <taxon>Eutetramitia</taxon>
        <taxon>Vahlkampfiidae</taxon>
        <taxon>Naegleria</taxon>
    </lineage>
</organism>
<dbReference type="InterPro" id="IPR019956">
    <property type="entry name" value="Ubiquitin_dom"/>
</dbReference>
<feature type="region of interest" description="Disordered" evidence="7">
    <location>
        <begin position="772"/>
        <end position="803"/>
    </location>
</feature>
<dbReference type="AlphaFoldDB" id="A0A6A5C464"/>
<dbReference type="InterPro" id="IPR000626">
    <property type="entry name" value="Ubiquitin-like_dom"/>
</dbReference>
<dbReference type="SMART" id="SM01041">
    <property type="entry name" value="BRO1"/>
    <property type="match status" value="1"/>
</dbReference>
<feature type="domain" description="Ubiquitin-like" evidence="8">
    <location>
        <begin position="229"/>
        <end position="298"/>
    </location>
</feature>
<dbReference type="GO" id="GO:0005634">
    <property type="term" value="C:nucleus"/>
    <property type="evidence" value="ECO:0007669"/>
    <property type="project" value="UniProtKB-SubCell"/>
</dbReference>
<sequence length="803" mass="91891">MQIFVKTLTGKTITLEVESNDTIENVKSKIQDKEGIPPDQQRLIFAGKQLEDGRTLSDYNIQKESTLHLVLRLRGGMQIFVKTLTGKTITLEVESNDTIENVKSKIQDKEGIPPDQQRLIFAGKQLEDGRTLSDYNIQKESTLHLVLRLRGGMQIFVKTLTGKTITLEVESNDTIENVKSKIQDKEGIPPDQQRLIFAGKQLEDGRTLSDYNIQKESTLHLVLRLRGGMQIFVKTLTGKTITLEVESNDTIENVKSKIQDKEGIPPDQQRLIFAGKQLEDGRTLSDYNIQKESTLHLLKDNKNVTTSLACGIRIGRQEAITRQRSSNNIDNEELCDKIMAYLSVFCGLVWNLSSFPPSPSFINSDSLNTVATDSTTFNSTDHHDKDQQHSSEPGYQQHLESNRDGTAVLMRSNEDKQMNTLEQQEVQIATEHFSSLPIDTSLSHLQFIAIYDWWNESFGKVETNDALYEMLMMLSTAALSLTQTATEKSNDKTSLQLLMKATSIWQFCECHVSPQFHSNQSLKFVQSHNVTMCQLMRLLSRAQAQEVAIKIATEKGITQLDSLAKLCRFVFEQYSNALKLIPQNETCITKLKTYLLLKVRFYDIMSHMYSAFHYNKNDENGKAIKLVDEAMKMFENLSKSIKKEYMKMLFENKDKTNLEHQFKFLESELNRFKEKYALENTMVYHQTTPETVPQVLESKELGHVEEFEFPEPHAIWKNASLVYSKFELGNIARQHAVEMQSSQVLNEKDVHDDYSFENNEFHDFVMIDSSQIPPEASQYSNKPKKTRRNQEDTSEGPSLCMIL</sequence>
<dbReference type="InterPro" id="IPR050158">
    <property type="entry name" value="Ubiquitin_ubiquitin-like"/>
</dbReference>
<keyword evidence="10" id="KW-1185">Reference proteome</keyword>
<dbReference type="OrthoDB" id="428577at2759"/>
<dbReference type="InterPro" id="IPR029071">
    <property type="entry name" value="Ubiquitin-like_domsf"/>
</dbReference>
<reference evidence="9 10" key="1">
    <citation type="journal article" date="2019" name="Sci. Rep.">
        <title>Nanopore sequencing improves the draft genome of the human pathogenic amoeba Naegleria fowleri.</title>
        <authorList>
            <person name="Liechti N."/>
            <person name="Schurch N."/>
            <person name="Bruggmann R."/>
            <person name="Wittwer M."/>
        </authorList>
    </citation>
    <scope>NUCLEOTIDE SEQUENCE [LARGE SCALE GENOMIC DNA]</scope>
    <source>
        <strain evidence="9 10">ATCC 30894</strain>
    </source>
</reference>
<dbReference type="Proteomes" id="UP000444721">
    <property type="component" value="Unassembled WGS sequence"/>
</dbReference>
<evidence type="ECO:0000256" key="5">
    <source>
        <dbReference type="ARBA" id="ARBA00022499"/>
    </source>
</evidence>
<dbReference type="Gene3D" id="1.25.40.280">
    <property type="entry name" value="alix/aip1 like domains"/>
    <property type="match status" value="1"/>
</dbReference>
<evidence type="ECO:0000259" key="8">
    <source>
        <dbReference type="PROSITE" id="PS50053"/>
    </source>
</evidence>
<dbReference type="VEuPathDB" id="AmoebaDB:NfTy_018760"/>
<evidence type="ECO:0000313" key="10">
    <source>
        <dbReference type="Proteomes" id="UP000444721"/>
    </source>
</evidence>
<gene>
    <name evidence="9" type="ORF">FDP41_011476</name>
</gene>
<dbReference type="InterPro" id="IPR004328">
    <property type="entry name" value="BRO1_dom"/>
</dbReference>
<proteinExistence type="inferred from homology"/>
<keyword evidence="4" id="KW-0963">Cytoplasm</keyword>
<dbReference type="Gene3D" id="3.10.20.90">
    <property type="entry name" value="Phosphatidylinositol 3-kinase Catalytic Subunit, Chain A, domain 1"/>
    <property type="match status" value="4"/>
</dbReference>
<feature type="domain" description="Ubiquitin-like" evidence="8">
    <location>
        <begin position="153"/>
        <end position="228"/>
    </location>
</feature>
<feature type="domain" description="Ubiquitin-like" evidence="8">
    <location>
        <begin position="77"/>
        <end position="152"/>
    </location>
</feature>
<dbReference type="RefSeq" id="XP_044567259.1">
    <property type="nucleotide sequence ID" value="XM_044701888.1"/>
</dbReference>
<evidence type="ECO:0000256" key="2">
    <source>
        <dbReference type="ARBA" id="ARBA00004496"/>
    </source>
</evidence>
<dbReference type="InterPro" id="IPR038499">
    <property type="entry name" value="BRO1_sf"/>
</dbReference>
<evidence type="ECO:0000313" key="9">
    <source>
        <dbReference type="EMBL" id="KAF0982546.1"/>
    </source>
</evidence>
<dbReference type="PRINTS" id="PR00348">
    <property type="entry name" value="UBIQUITIN"/>
</dbReference>
<dbReference type="SUPFAM" id="SSF54236">
    <property type="entry name" value="Ubiquitin-like"/>
    <property type="match status" value="4"/>
</dbReference>
<evidence type="ECO:0000256" key="3">
    <source>
        <dbReference type="ARBA" id="ARBA00008430"/>
    </source>
</evidence>
<dbReference type="FunFam" id="3.10.20.90:FF:000014">
    <property type="entry name" value="Ubiquitin-60S ribosomal L40 fusion"/>
    <property type="match status" value="2"/>
</dbReference>